<proteinExistence type="predicted"/>
<dbReference type="PANTHER" id="PTHR46060:SF1">
    <property type="entry name" value="MARINER MOS1 TRANSPOSASE-LIKE PROTEIN"/>
    <property type="match status" value="1"/>
</dbReference>
<accession>A0A4Y2JLN8</accession>
<gene>
    <name evidence="1" type="primary">SETMAR_133</name>
    <name evidence="1" type="ORF">AVEN_106209_1</name>
</gene>
<dbReference type="GO" id="GO:0003676">
    <property type="term" value="F:nucleic acid binding"/>
    <property type="evidence" value="ECO:0007669"/>
    <property type="project" value="InterPro"/>
</dbReference>
<evidence type="ECO:0000313" key="1">
    <source>
        <dbReference type="EMBL" id="GBM91291.1"/>
    </source>
</evidence>
<protein>
    <submittedName>
        <fullName evidence="1">Histone-lysine N-methyltransferase SETMAR</fullName>
    </submittedName>
</protein>
<keyword evidence="2" id="KW-1185">Reference proteome</keyword>
<dbReference type="InterPro" id="IPR052709">
    <property type="entry name" value="Transposase-MT_Hybrid"/>
</dbReference>
<keyword evidence="1" id="KW-0489">Methyltransferase</keyword>
<reference evidence="1 2" key="1">
    <citation type="journal article" date="2019" name="Sci. Rep.">
        <title>Orb-weaving spider Araneus ventricosus genome elucidates the spidroin gene catalogue.</title>
        <authorList>
            <person name="Kono N."/>
            <person name="Nakamura H."/>
            <person name="Ohtoshi R."/>
            <person name="Moran D.A.P."/>
            <person name="Shinohara A."/>
            <person name="Yoshida Y."/>
            <person name="Fujiwara M."/>
            <person name="Mori M."/>
            <person name="Tomita M."/>
            <person name="Arakawa K."/>
        </authorList>
    </citation>
    <scope>NUCLEOTIDE SEQUENCE [LARGE SCALE GENOMIC DNA]</scope>
</reference>
<dbReference type="InterPro" id="IPR001888">
    <property type="entry name" value="Transposase_1"/>
</dbReference>
<organism evidence="1 2">
    <name type="scientific">Araneus ventricosus</name>
    <name type="common">Orbweaver spider</name>
    <name type="synonym">Epeira ventricosa</name>
    <dbReference type="NCBI Taxonomy" id="182803"/>
    <lineage>
        <taxon>Eukaryota</taxon>
        <taxon>Metazoa</taxon>
        <taxon>Ecdysozoa</taxon>
        <taxon>Arthropoda</taxon>
        <taxon>Chelicerata</taxon>
        <taxon>Arachnida</taxon>
        <taxon>Araneae</taxon>
        <taxon>Araneomorphae</taxon>
        <taxon>Entelegynae</taxon>
        <taxon>Araneoidea</taxon>
        <taxon>Araneidae</taxon>
        <taxon>Araneus</taxon>
    </lineage>
</organism>
<dbReference type="OrthoDB" id="10017160at2759"/>
<comment type="caution">
    <text evidence="1">The sequence shown here is derived from an EMBL/GenBank/DDBJ whole genome shotgun (WGS) entry which is preliminary data.</text>
</comment>
<dbReference type="GO" id="GO:0032259">
    <property type="term" value="P:methylation"/>
    <property type="evidence" value="ECO:0007669"/>
    <property type="project" value="UniProtKB-KW"/>
</dbReference>
<keyword evidence="1" id="KW-0808">Transferase</keyword>
<dbReference type="Pfam" id="PF01359">
    <property type="entry name" value="Transposase_1"/>
    <property type="match status" value="1"/>
</dbReference>
<name>A0A4Y2JLN8_ARAVE</name>
<evidence type="ECO:0000313" key="2">
    <source>
        <dbReference type="Proteomes" id="UP000499080"/>
    </source>
</evidence>
<dbReference type="Proteomes" id="UP000499080">
    <property type="component" value="Unassembled WGS sequence"/>
</dbReference>
<dbReference type="AlphaFoldDB" id="A0A4Y2JLN8"/>
<dbReference type="EMBL" id="BGPR01003692">
    <property type="protein sequence ID" value="GBM91291.1"/>
    <property type="molecule type" value="Genomic_DNA"/>
</dbReference>
<sequence length="200" mass="22742">MFKIIESPAPCEVRSVIRFLSAKNLSAADIHRQICEVYGATAMCEGKVRKIIASVFWDRHDVLSVDFMQRRTTINAVAYGQIPRKLRRAIQNKRRGMLTEGILLLHDNARPHTAAQTRALLNSFGWEVLEPPFSPDLASSDFHLFRHLKHHLGGNDDEDVKTAVTSWLLEQAASFYEEGIQNLVLRSDNCLNKLGRFVEK</sequence>
<dbReference type="GO" id="GO:0008168">
    <property type="term" value="F:methyltransferase activity"/>
    <property type="evidence" value="ECO:0007669"/>
    <property type="project" value="UniProtKB-KW"/>
</dbReference>
<dbReference type="PANTHER" id="PTHR46060">
    <property type="entry name" value="MARINER MOS1 TRANSPOSASE-LIKE PROTEIN"/>
    <property type="match status" value="1"/>
</dbReference>
<dbReference type="InterPro" id="IPR036397">
    <property type="entry name" value="RNaseH_sf"/>
</dbReference>
<dbReference type="Gene3D" id="3.30.420.10">
    <property type="entry name" value="Ribonuclease H-like superfamily/Ribonuclease H"/>
    <property type="match status" value="1"/>
</dbReference>